<dbReference type="OrthoDB" id="5851868at2759"/>
<name>A0A183F7L1_HELPZ</name>
<evidence type="ECO:0000313" key="2">
    <source>
        <dbReference type="EMBL" id="VDO23394.1"/>
    </source>
</evidence>
<evidence type="ECO:0000313" key="4">
    <source>
        <dbReference type="WBParaSite" id="HPBE_0000215301-mRNA-1"/>
    </source>
</evidence>
<sequence>MTLSGARDSFSSNSVHPVIPVFPRMTELPMYITPSQFDPKFDAPPTYEEAVRSSPNSPTSPTVRRFWL</sequence>
<reference evidence="2 3" key="1">
    <citation type="submission" date="2018-11" db="EMBL/GenBank/DDBJ databases">
        <authorList>
            <consortium name="Pathogen Informatics"/>
        </authorList>
    </citation>
    <scope>NUCLEOTIDE SEQUENCE [LARGE SCALE GENOMIC DNA]</scope>
</reference>
<feature type="region of interest" description="Disordered" evidence="1">
    <location>
        <begin position="42"/>
        <end position="68"/>
    </location>
</feature>
<keyword evidence="3" id="KW-1185">Reference proteome</keyword>
<proteinExistence type="predicted"/>
<dbReference type="AlphaFoldDB" id="A0A183F7L1"/>
<reference evidence="4" key="2">
    <citation type="submission" date="2019-09" db="UniProtKB">
        <authorList>
            <consortium name="WormBaseParasite"/>
        </authorList>
    </citation>
    <scope>IDENTIFICATION</scope>
</reference>
<evidence type="ECO:0000256" key="1">
    <source>
        <dbReference type="SAM" id="MobiDB-lite"/>
    </source>
</evidence>
<dbReference type="Proteomes" id="UP000050761">
    <property type="component" value="Unassembled WGS sequence"/>
</dbReference>
<organism evidence="3 4">
    <name type="scientific">Heligmosomoides polygyrus</name>
    <name type="common">Parasitic roundworm</name>
    <dbReference type="NCBI Taxonomy" id="6339"/>
    <lineage>
        <taxon>Eukaryota</taxon>
        <taxon>Metazoa</taxon>
        <taxon>Ecdysozoa</taxon>
        <taxon>Nematoda</taxon>
        <taxon>Chromadorea</taxon>
        <taxon>Rhabditida</taxon>
        <taxon>Rhabditina</taxon>
        <taxon>Rhabditomorpha</taxon>
        <taxon>Strongyloidea</taxon>
        <taxon>Heligmosomidae</taxon>
        <taxon>Heligmosomoides</taxon>
    </lineage>
</organism>
<accession>A0A3P7UHY1</accession>
<dbReference type="EMBL" id="UZAH01002938">
    <property type="protein sequence ID" value="VDO23394.1"/>
    <property type="molecule type" value="Genomic_DNA"/>
</dbReference>
<evidence type="ECO:0000313" key="3">
    <source>
        <dbReference type="Proteomes" id="UP000050761"/>
    </source>
</evidence>
<gene>
    <name evidence="2" type="ORF">HPBE_LOCUS2154</name>
</gene>
<protein>
    <submittedName>
        <fullName evidence="2 4">Uncharacterized protein</fullName>
    </submittedName>
</protein>
<feature type="compositionally biased region" description="Polar residues" evidence="1">
    <location>
        <begin position="53"/>
        <end position="62"/>
    </location>
</feature>
<dbReference type="WBParaSite" id="HPBE_0000215301-mRNA-1">
    <property type="protein sequence ID" value="HPBE_0000215301-mRNA-1"/>
    <property type="gene ID" value="HPBE_0000215301"/>
</dbReference>
<accession>A0A183F7L1</accession>